<dbReference type="RefSeq" id="WP_378244920.1">
    <property type="nucleotide sequence ID" value="NZ_JBHSKF010000002.1"/>
</dbReference>
<dbReference type="HAMAP" id="MF_01384">
    <property type="entry name" value="UreD"/>
    <property type="match status" value="1"/>
</dbReference>
<evidence type="ECO:0000313" key="4">
    <source>
        <dbReference type="Proteomes" id="UP001596157"/>
    </source>
</evidence>
<evidence type="ECO:0000256" key="2">
    <source>
        <dbReference type="HAMAP-Rule" id="MF_01384"/>
    </source>
</evidence>
<gene>
    <name evidence="2" type="primary">ureD</name>
    <name evidence="3" type="ORF">ACFPM7_06645</name>
</gene>
<organism evidence="3 4">
    <name type="scientific">Actinokineospora guangxiensis</name>
    <dbReference type="NCBI Taxonomy" id="1490288"/>
    <lineage>
        <taxon>Bacteria</taxon>
        <taxon>Bacillati</taxon>
        <taxon>Actinomycetota</taxon>
        <taxon>Actinomycetes</taxon>
        <taxon>Pseudonocardiales</taxon>
        <taxon>Pseudonocardiaceae</taxon>
        <taxon>Actinokineospora</taxon>
    </lineage>
</organism>
<protein>
    <recommendedName>
        <fullName evidence="2">Urease accessory protein UreD</fullName>
    </recommendedName>
</protein>
<comment type="subunit">
    <text evidence="2">UreD, UreF and UreG form a complex that acts as a GTP-hydrolysis-dependent molecular chaperone, activating the urease apoprotein by helping to assemble the nickel containing metallocenter of UreC. The UreE protein probably delivers the nickel.</text>
</comment>
<dbReference type="EMBL" id="JBHSKF010000002">
    <property type="protein sequence ID" value="MFC5286724.1"/>
    <property type="molecule type" value="Genomic_DNA"/>
</dbReference>
<evidence type="ECO:0000313" key="3">
    <source>
        <dbReference type="EMBL" id="MFC5286724.1"/>
    </source>
</evidence>
<evidence type="ECO:0000256" key="1">
    <source>
        <dbReference type="ARBA" id="ARBA00023186"/>
    </source>
</evidence>
<sequence length="236" mass="24318">MIARARVVAERVGGRTVLRALQSAAPLTLVPRRGPGPVTVHLVGSAASPLGGDDLHLAVEVGPGAELVLAGVAATVVLPGPRAEPSRAAVDIQVADGGSLDYAPEPTVVTTRALHTTSLHATLSGTARLRCRETLVLGRTDEQPGSLVSDWTVIRDEVALLRQRLTIGDPTLDASPAGLAGHRVLATELRVGEPHTADPVSGDWWSLIPLAHGGTLATALAHDAVTAGRRLAEALP</sequence>
<dbReference type="Pfam" id="PF01774">
    <property type="entry name" value="UreD"/>
    <property type="match status" value="1"/>
</dbReference>
<keyword evidence="1 2" id="KW-0143">Chaperone</keyword>
<name>A0ABW0ELB6_9PSEU</name>
<dbReference type="InterPro" id="IPR002669">
    <property type="entry name" value="UreD"/>
</dbReference>
<keyword evidence="2" id="KW-0963">Cytoplasm</keyword>
<dbReference type="Proteomes" id="UP001596157">
    <property type="component" value="Unassembled WGS sequence"/>
</dbReference>
<keyword evidence="2" id="KW-0996">Nickel insertion</keyword>
<reference evidence="4" key="1">
    <citation type="journal article" date="2019" name="Int. J. Syst. Evol. Microbiol.">
        <title>The Global Catalogue of Microorganisms (GCM) 10K type strain sequencing project: providing services to taxonomists for standard genome sequencing and annotation.</title>
        <authorList>
            <consortium name="The Broad Institute Genomics Platform"/>
            <consortium name="The Broad Institute Genome Sequencing Center for Infectious Disease"/>
            <person name="Wu L."/>
            <person name="Ma J."/>
        </authorList>
    </citation>
    <scope>NUCLEOTIDE SEQUENCE [LARGE SCALE GENOMIC DNA]</scope>
    <source>
        <strain evidence="4">CCUG 59778</strain>
    </source>
</reference>
<keyword evidence="4" id="KW-1185">Reference proteome</keyword>
<comment type="similarity">
    <text evidence="2">Belongs to the UreD family.</text>
</comment>
<accession>A0ABW0ELB6</accession>
<comment type="caution">
    <text evidence="3">The sequence shown here is derived from an EMBL/GenBank/DDBJ whole genome shotgun (WGS) entry which is preliminary data.</text>
</comment>
<proteinExistence type="inferred from homology"/>
<comment type="function">
    <text evidence="2">Required for maturation of urease via the functional incorporation of the urease nickel metallocenter.</text>
</comment>
<comment type="subcellular location">
    <subcellularLocation>
        <location evidence="2">Cytoplasm</location>
    </subcellularLocation>
</comment>